<keyword evidence="2" id="KW-1185">Reference proteome</keyword>
<name>A0A371PKM3_9BACL</name>
<dbReference type="InterPro" id="IPR036291">
    <property type="entry name" value="NAD(P)-bd_dom_sf"/>
</dbReference>
<protein>
    <submittedName>
        <fullName evidence="1">SDR family NAD(P)-dependent oxidoreductase</fullName>
    </submittedName>
</protein>
<proteinExistence type="predicted"/>
<sequence>MSKQSAVIVGAGPGIGLSVAKAFGNKGYRVILVSRKSESLNQLVEELVSANIEAYGVQGDAGDTESIGAAFQHIKASYGAPEVLVYNAAALQSGLPTTLTPDQLSRELTVNVSGALASVLQVIPGQEELGRGTILFTGGGFALHPSTKYASLSLGKAALRSLAFSLGEELAPKGIHVGVVTIAGYVAKDTYFDPDRIAEVYWDLHANRQGHEVIYQETQAS</sequence>
<reference evidence="1 2" key="1">
    <citation type="submission" date="2018-08" db="EMBL/GenBank/DDBJ databases">
        <title>Paenibacillus sp. M4BSY-1, whole genome shotgun sequence.</title>
        <authorList>
            <person name="Tuo L."/>
        </authorList>
    </citation>
    <scope>NUCLEOTIDE SEQUENCE [LARGE SCALE GENOMIC DNA]</scope>
    <source>
        <strain evidence="1 2">M4BSY-1</strain>
    </source>
</reference>
<dbReference type="GO" id="GO:0008667">
    <property type="term" value="F:2,3-dihydro-2,3-dihydroxybenzoate dehydrogenase activity"/>
    <property type="evidence" value="ECO:0007669"/>
    <property type="project" value="InterPro"/>
</dbReference>
<dbReference type="InterPro" id="IPR003560">
    <property type="entry name" value="DHB_DH"/>
</dbReference>
<dbReference type="AlphaFoldDB" id="A0A371PKM3"/>
<dbReference type="GO" id="GO:0019290">
    <property type="term" value="P:siderophore biosynthetic process"/>
    <property type="evidence" value="ECO:0007669"/>
    <property type="project" value="InterPro"/>
</dbReference>
<evidence type="ECO:0000313" key="2">
    <source>
        <dbReference type="Proteomes" id="UP000261905"/>
    </source>
</evidence>
<dbReference type="Proteomes" id="UP000261905">
    <property type="component" value="Unassembled WGS sequence"/>
</dbReference>
<dbReference type="EMBL" id="QUBQ01000001">
    <property type="protein sequence ID" value="REK76742.1"/>
    <property type="molecule type" value="Genomic_DNA"/>
</dbReference>
<dbReference type="Pfam" id="PF00106">
    <property type="entry name" value="adh_short"/>
    <property type="match status" value="1"/>
</dbReference>
<gene>
    <name evidence="1" type="ORF">DX130_06820</name>
</gene>
<dbReference type="PANTHER" id="PTHR43431">
    <property type="entry name" value="OXIDOREDUCTASE, SHORT CHAIN DEHYDROGENASE/REDUCTASE FAMILY (AFU_ORTHOLOGUE AFUA_5G14000)"/>
    <property type="match status" value="1"/>
</dbReference>
<evidence type="ECO:0000313" key="1">
    <source>
        <dbReference type="EMBL" id="REK76742.1"/>
    </source>
</evidence>
<dbReference type="OrthoDB" id="9799818at2"/>
<dbReference type="SUPFAM" id="SSF51735">
    <property type="entry name" value="NAD(P)-binding Rossmann-fold domains"/>
    <property type="match status" value="1"/>
</dbReference>
<dbReference type="PRINTS" id="PR01397">
    <property type="entry name" value="DHBDHDRGNASE"/>
</dbReference>
<dbReference type="PANTHER" id="PTHR43431:SF1">
    <property type="entry name" value="OS08G0476300 PROTEIN"/>
    <property type="match status" value="1"/>
</dbReference>
<dbReference type="RefSeq" id="WP_116043849.1">
    <property type="nucleotide sequence ID" value="NZ_QUBQ01000001.1"/>
</dbReference>
<dbReference type="Gene3D" id="3.40.50.720">
    <property type="entry name" value="NAD(P)-binding Rossmann-like Domain"/>
    <property type="match status" value="1"/>
</dbReference>
<accession>A0A371PKM3</accession>
<dbReference type="InterPro" id="IPR002347">
    <property type="entry name" value="SDR_fam"/>
</dbReference>
<comment type="caution">
    <text evidence="1">The sequence shown here is derived from an EMBL/GenBank/DDBJ whole genome shotgun (WGS) entry which is preliminary data.</text>
</comment>
<organism evidence="1 2">
    <name type="scientific">Paenibacillus paeoniae</name>
    <dbReference type="NCBI Taxonomy" id="2292705"/>
    <lineage>
        <taxon>Bacteria</taxon>
        <taxon>Bacillati</taxon>
        <taxon>Bacillota</taxon>
        <taxon>Bacilli</taxon>
        <taxon>Bacillales</taxon>
        <taxon>Paenibacillaceae</taxon>
        <taxon>Paenibacillus</taxon>
    </lineage>
</organism>